<dbReference type="Gene3D" id="6.10.140.1950">
    <property type="match status" value="1"/>
</dbReference>
<protein>
    <recommendedName>
        <fullName evidence="5 6">Peptide chain release factor 1</fullName>
        <shortName evidence="5">RF-1</shortName>
    </recommendedName>
</protein>
<dbReference type="SMART" id="SM00937">
    <property type="entry name" value="PCRF"/>
    <property type="match status" value="1"/>
</dbReference>
<name>A0ABX5Y0U9_9BACT</name>
<dbReference type="NCBIfam" id="TIGR00019">
    <property type="entry name" value="prfA"/>
    <property type="match status" value="1"/>
</dbReference>
<feature type="domain" description="Peptide chain release factor" evidence="7">
    <location>
        <begin position="90"/>
        <end position="204"/>
    </location>
</feature>
<dbReference type="InterPro" id="IPR004373">
    <property type="entry name" value="RF-1"/>
</dbReference>
<comment type="PTM">
    <text evidence="5">Methylated by PrmC. Methylation increases the termination efficiency of RF1.</text>
</comment>
<comment type="function">
    <text evidence="1 5">Peptide chain release factor 1 directs the termination of translation in response to the peptide chain termination codons UAG and UAA.</text>
</comment>
<feature type="modified residue" description="N5-methylglutamine" evidence="5">
    <location>
        <position position="260"/>
    </location>
</feature>
<dbReference type="PANTHER" id="PTHR43804:SF7">
    <property type="entry name" value="LD18447P"/>
    <property type="match status" value="1"/>
</dbReference>
<sequence>MRFFSSIFFSESCPPEVPNGLFATMSTIRDLLEEKLNRFEQLERDMSDPEVLGDGARMSATAREHGGLARLAGKYREFKRMSNEIAGCKEMAEAAEDSEEREMAETEMADLRRQRETLWEDLLSMTIGGEDSHRTRCVMEIRAGTGGEEAALFARDLFEMYRRYAELKKWKVELMDSSPSDMGGFKDITLTLEGDSVYRDLAYESGGHRVQRVPETETQGRVHTSAATVAVMPEPEDVEIDLKADDYRVDKFGASGPGGQHVNKTESAIRLTHHETGIVVQCQDEKSQHKNLAKALRVLKARIYEKKREEEAAKQAEQRKGLIGSGDRSQRIRTYNFPQNRLTDHRINLTLYKLDQILAGDLTPVTEALIEYDRDQLRGDMVD</sequence>
<dbReference type="NCBIfam" id="NF001859">
    <property type="entry name" value="PRK00591.1"/>
    <property type="match status" value="1"/>
</dbReference>
<dbReference type="Pfam" id="PF03462">
    <property type="entry name" value="PCRF"/>
    <property type="match status" value="1"/>
</dbReference>
<dbReference type="InterPro" id="IPR000352">
    <property type="entry name" value="Pep_chain_release_fac_I"/>
</dbReference>
<dbReference type="InterPro" id="IPR005139">
    <property type="entry name" value="PCRF"/>
</dbReference>
<dbReference type="PANTHER" id="PTHR43804">
    <property type="entry name" value="LD18447P"/>
    <property type="match status" value="1"/>
</dbReference>
<dbReference type="Pfam" id="PF00472">
    <property type="entry name" value="RF-1"/>
    <property type="match status" value="1"/>
</dbReference>
<evidence type="ECO:0000259" key="7">
    <source>
        <dbReference type="SMART" id="SM00937"/>
    </source>
</evidence>
<evidence type="ECO:0000256" key="6">
    <source>
        <dbReference type="NCBIfam" id="TIGR00019"/>
    </source>
</evidence>
<keyword evidence="4 5" id="KW-0648">Protein biosynthesis</keyword>
<evidence type="ECO:0000256" key="4">
    <source>
        <dbReference type="ARBA" id="ARBA00022917"/>
    </source>
</evidence>
<evidence type="ECO:0000313" key="8">
    <source>
        <dbReference type="EMBL" id="QDV87900.1"/>
    </source>
</evidence>
<evidence type="ECO:0000256" key="1">
    <source>
        <dbReference type="ARBA" id="ARBA00002986"/>
    </source>
</evidence>
<dbReference type="Gene3D" id="3.30.70.1660">
    <property type="match status" value="2"/>
</dbReference>
<keyword evidence="3 5" id="KW-0488">Methylation</keyword>
<comment type="subcellular location">
    <subcellularLocation>
        <location evidence="5">Cytoplasm</location>
    </subcellularLocation>
</comment>
<comment type="similarity">
    <text evidence="2 5">Belongs to the prokaryotic/mitochondrial release factor family.</text>
</comment>
<evidence type="ECO:0000256" key="3">
    <source>
        <dbReference type="ARBA" id="ARBA00022481"/>
    </source>
</evidence>
<keyword evidence="9" id="KW-1185">Reference proteome</keyword>
<gene>
    <name evidence="5 8" type="primary">prfA</name>
    <name evidence="8" type="ORF">TBK1r_69320</name>
</gene>
<evidence type="ECO:0000256" key="2">
    <source>
        <dbReference type="ARBA" id="ARBA00010835"/>
    </source>
</evidence>
<dbReference type="HAMAP" id="MF_00093">
    <property type="entry name" value="Rel_fac_1"/>
    <property type="match status" value="1"/>
</dbReference>
<dbReference type="EMBL" id="CP036432">
    <property type="protein sequence ID" value="QDV87900.1"/>
    <property type="molecule type" value="Genomic_DNA"/>
</dbReference>
<dbReference type="Gene3D" id="3.30.160.20">
    <property type="match status" value="1"/>
</dbReference>
<dbReference type="InterPro" id="IPR050057">
    <property type="entry name" value="Prokaryotic/Mito_RF"/>
</dbReference>
<proteinExistence type="inferred from homology"/>
<evidence type="ECO:0000313" key="9">
    <source>
        <dbReference type="Proteomes" id="UP000318081"/>
    </source>
</evidence>
<dbReference type="InterPro" id="IPR045853">
    <property type="entry name" value="Pep_chain_release_fac_I_sf"/>
</dbReference>
<dbReference type="Proteomes" id="UP000318081">
    <property type="component" value="Chromosome"/>
</dbReference>
<evidence type="ECO:0000256" key="5">
    <source>
        <dbReference type="HAMAP-Rule" id="MF_00093"/>
    </source>
</evidence>
<reference evidence="8 9" key="1">
    <citation type="submission" date="2019-02" db="EMBL/GenBank/DDBJ databases">
        <title>Deep-cultivation of Planctomycetes and their phenomic and genomic characterization uncovers novel biology.</title>
        <authorList>
            <person name="Wiegand S."/>
            <person name="Jogler M."/>
            <person name="Boedeker C."/>
            <person name="Pinto D."/>
            <person name="Vollmers J."/>
            <person name="Rivas-Marin E."/>
            <person name="Kohn T."/>
            <person name="Peeters S.H."/>
            <person name="Heuer A."/>
            <person name="Rast P."/>
            <person name="Oberbeckmann S."/>
            <person name="Bunk B."/>
            <person name="Jeske O."/>
            <person name="Meyerdierks A."/>
            <person name="Storesund J.E."/>
            <person name="Kallscheuer N."/>
            <person name="Luecker S."/>
            <person name="Lage O.M."/>
            <person name="Pohl T."/>
            <person name="Merkel B.J."/>
            <person name="Hornburger P."/>
            <person name="Mueller R.-W."/>
            <person name="Bruemmer F."/>
            <person name="Labrenz M."/>
            <person name="Spormann A.M."/>
            <person name="Op den Camp H."/>
            <person name="Overmann J."/>
            <person name="Amann R."/>
            <person name="Jetten M.S.M."/>
            <person name="Mascher T."/>
            <person name="Medema M.H."/>
            <person name="Devos D.P."/>
            <person name="Kaster A.-K."/>
            <person name="Ovreas L."/>
            <person name="Rohde M."/>
            <person name="Galperin M.Y."/>
            <person name="Jogler C."/>
        </authorList>
    </citation>
    <scope>NUCLEOTIDE SEQUENCE [LARGE SCALE GENOMIC DNA]</scope>
    <source>
        <strain evidence="8 9">TBK1r</strain>
    </source>
</reference>
<organism evidence="8 9">
    <name type="scientific">Stieleria magnilauensis</name>
    <dbReference type="NCBI Taxonomy" id="2527963"/>
    <lineage>
        <taxon>Bacteria</taxon>
        <taxon>Pseudomonadati</taxon>
        <taxon>Planctomycetota</taxon>
        <taxon>Planctomycetia</taxon>
        <taxon>Pirellulales</taxon>
        <taxon>Pirellulaceae</taxon>
        <taxon>Stieleria</taxon>
    </lineage>
</organism>
<dbReference type="SUPFAM" id="SSF75620">
    <property type="entry name" value="Release factor"/>
    <property type="match status" value="1"/>
</dbReference>
<keyword evidence="5" id="KW-0963">Cytoplasm</keyword>
<accession>A0ABX5Y0U9</accession>